<evidence type="ECO:0008006" key="4">
    <source>
        <dbReference type="Google" id="ProtNLM"/>
    </source>
</evidence>
<evidence type="ECO:0000313" key="3">
    <source>
        <dbReference type="Proteomes" id="UP000010798"/>
    </source>
</evidence>
<dbReference type="eggNOG" id="ENOG503414E">
    <property type="taxonomic scope" value="Bacteria"/>
</dbReference>
<protein>
    <recommendedName>
        <fullName evidence="4">Glycosyltransferase RgtA/B/C/D-like domain-containing protein</fullName>
    </recommendedName>
</protein>
<feature type="transmembrane region" description="Helical" evidence="1">
    <location>
        <begin position="41"/>
        <end position="63"/>
    </location>
</feature>
<feature type="transmembrane region" description="Helical" evidence="1">
    <location>
        <begin position="371"/>
        <end position="389"/>
    </location>
</feature>
<proteinExistence type="predicted"/>
<dbReference type="EMBL" id="CP003364">
    <property type="protein sequence ID" value="AGA27865.1"/>
    <property type="molecule type" value="Genomic_DNA"/>
</dbReference>
<feature type="transmembrane region" description="Helical" evidence="1">
    <location>
        <begin position="154"/>
        <end position="174"/>
    </location>
</feature>
<accession>L0DGA7</accession>
<name>L0DGA7_SINAD</name>
<feature type="transmembrane region" description="Helical" evidence="1">
    <location>
        <begin position="341"/>
        <end position="359"/>
    </location>
</feature>
<keyword evidence="3" id="KW-1185">Reference proteome</keyword>
<evidence type="ECO:0000256" key="1">
    <source>
        <dbReference type="SAM" id="Phobius"/>
    </source>
</evidence>
<reference evidence="2 3" key="1">
    <citation type="submission" date="2012-02" db="EMBL/GenBank/DDBJ databases">
        <title>Complete sequence of chromosome of Singulisphaera acidiphila DSM 18658.</title>
        <authorList>
            <consortium name="US DOE Joint Genome Institute (JGI-PGF)"/>
            <person name="Lucas S."/>
            <person name="Copeland A."/>
            <person name="Lapidus A."/>
            <person name="Glavina del Rio T."/>
            <person name="Dalin E."/>
            <person name="Tice H."/>
            <person name="Bruce D."/>
            <person name="Goodwin L."/>
            <person name="Pitluck S."/>
            <person name="Peters L."/>
            <person name="Ovchinnikova G."/>
            <person name="Chertkov O."/>
            <person name="Kyrpides N."/>
            <person name="Mavromatis K."/>
            <person name="Ivanova N."/>
            <person name="Brettin T."/>
            <person name="Detter J.C."/>
            <person name="Han C."/>
            <person name="Larimer F."/>
            <person name="Land M."/>
            <person name="Hauser L."/>
            <person name="Markowitz V."/>
            <person name="Cheng J.-F."/>
            <person name="Hugenholtz P."/>
            <person name="Woyke T."/>
            <person name="Wu D."/>
            <person name="Tindall B."/>
            <person name="Pomrenke H."/>
            <person name="Brambilla E."/>
            <person name="Klenk H.-P."/>
            <person name="Eisen J.A."/>
        </authorList>
    </citation>
    <scope>NUCLEOTIDE SEQUENCE [LARGE SCALE GENOMIC DNA]</scope>
    <source>
        <strain evidence="3">ATCC BAA-1392 / DSM 18658 / VKM B-2454 / MOB10</strain>
    </source>
</reference>
<feature type="transmembrane region" description="Helical" evidence="1">
    <location>
        <begin position="251"/>
        <end position="269"/>
    </location>
</feature>
<dbReference type="HOGENOM" id="CLU_036713_0_0_0"/>
<feature type="transmembrane region" description="Helical" evidence="1">
    <location>
        <begin position="12"/>
        <end position="29"/>
    </location>
</feature>
<dbReference type="Proteomes" id="UP000010798">
    <property type="component" value="Chromosome"/>
</dbReference>
<sequence>MGGEIPLSMTQAGFVLTNLAAIGWGGLLYRGSSGRPIWERLGIAVLPFLGCTVAWHWVVSIAFQSMASFWNGARLAPAIGLLHGYRLYYPATEGPINGWIYGPISSVAYLPAALLGNAGVKVLVGRGLSLFYYYAPAAWLLLRGGEGRKGRPGVGEFLLFLTFVLLTTNSHALRYSATEVHADAPTLALAALAIATMVRGGGGQNPWTCSLALILAVLAVWSKQLTVPILIVVLPAYALATGALKSPVRSLLPGIVGGLAITVTLFLVLDPSSLLLNIVEVPGRHRFRAKDLVDFLYPLIVLQQKHAPLLFLLAVGGQARIALAADEAGTDASAGRRDRGWIVFLIAGLAELPFSLMGYFGEGGNDNSMSFSLYFLTLGTLLMLKPLVGSGWLNERASTNWVWYLVIGLNLMLATFEVEAQGDALINRKGPWQDSLAAERFIRAHPGEVYFPWNPESHLAAEGKYYHTEDGINGRSYSGISTSSDHFFRHIPPRTRLVCYPPNAAGLARVGAMTYLTGFRPTKVADLPGWACYERESGEARCVKMPPLK</sequence>
<keyword evidence="1" id="KW-1133">Transmembrane helix</keyword>
<evidence type="ECO:0000313" key="2">
    <source>
        <dbReference type="EMBL" id="AGA27865.1"/>
    </source>
</evidence>
<feature type="transmembrane region" description="Helical" evidence="1">
    <location>
        <begin position="123"/>
        <end position="142"/>
    </location>
</feature>
<feature type="transmembrane region" description="Helical" evidence="1">
    <location>
        <begin position="180"/>
        <end position="198"/>
    </location>
</feature>
<keyword evidence="1" id="KW-0812">Transmembrane</keyword>
<dbReference type="KEGG" id="saci:Sinac_3616"/>
<dbReference type="AlphaFoldDB" id="L0DGA7"/>
<feature type="transmembrane region" description="Helical" evidence="1">
    <location>
        <begin position="401"/>
        <end position="420"/>
    </location>
</feature>
<gene>
    <name evidence="2" type="ordered locus">Sinac_3616</name>
</gene>
<feature type="transmembrane region" description="Helical" evidence="1">
    <location>
        <begin position="205"/>
        <end position="221"/>
    </location>
</feature>
<keyword evidence="1" id="KW-0472">Membrane</keyword>
<organism evidence="2 3">
    <name type="scientific">Singulisphaera acidiphila (strain ATCC BAA-1392 / DSM 18658 / VKM B-2454 / MOB10)</name>
    <dbReference type="NCBI Taxonomy" id="886293"/>
    <lineage>
        <taxon>Bacteria</taxon>
        <taxon>Pseudomonadati</taxon>
        <taxon>Planctomycetota</taxon>
        <taxon>Planctomycetia</taxon>
        <taxon>Isosphaerales</taxon>
        <taxon>Isosphaeraceae</taxon>
        <taxon>Singulisphaera</taxon>
    </lineage>
</organism>